<accession>A4CEJ1</accession>
<name>A4CEJ1_9GAMM</name>
<dbReference type="InterPro" id="IPR021559">
    <property type="entry name" value="DUF3019"/>
</dbReference>
<dbReference type="EMBL" id="AAOH01000009">
    <property type="protein sequence ID" value="EAR26720.1"/>
    <property type="molecule type" value="Genomic_DNA"/>
</dbReference>
<dbReference type="STRING" id="87626.PTD2_16286"/>
<evidence type="ECO:0008006" key="3">
    <source>
        <dbReference type="Google" id="ProtNLM"/>
    </source>
</evidence>
<evidence type="ECO:0000313" key="2">
    <source>
        <dbReference type="Proteomes" id="UP000006201"/>
    </source>
</evidence>
<dbReference type="AlphaFoldDB" id="A4CEJ1"/>
<dbReference type="eggNOG" id="ENOG5032YD2">
    <property type="taxonomic scope" value="Bacteria"/>
</dbReference>
<dbReference type="HOGENOM" id="CLU_142731_0_0_6"/>
<dbReference type="OrthoDB" id="5772660at2"/>
<proteinExistence type="predicted"/>
<comment type="caution">
    <text evidence="1">The sequence shown here is derived from an EMBL/GenBank/DDBJ whole genome shotgun (WGS) entry which is preliminary data.</text>
</comment>
<protein>
    <recommendedName>
        <fullName evidence="3">DUF3019 domain-containing protein</fullName>
    </recommendedName>
</protein>
<sequence length="144" mass="16411">MYSNFTNKAFILLTILLALFTLFVLPSVVLTTQAKQSDSLPELKIIPTKCVSLKQGQVCYVNVTVVWQVGDAGDYCLFSSLQSNLLQCWLSSKQGTFSQEVEITDDLIYTLTDTKNEQEIISNRLPLAWVYKKEKFSHSSWRVF</sequence>
<evidence type="ECO:0000313" key="1">
    <source>
        <dbReference type="EMBL" id="EAR26720.1"/>
    </source>
</evidence>
<keyword evidence="2" id="KW-1185">Reference proteome</keyword>
<dbReference type="RefSeq" id="WP_009840501.1">
    <property type="nucleotide sequence ID" value="NZ_CH959302.1"/>
</dbReference>
<dbReference type="Pfam" id="PF11456">
    <property type="entry name" value="DUF3019"/>
    <property type="match status" value="1"/>
</dbReference>
<reference evidence="1 2" key="1">
    <citation type="submission" date="2006-02" db="EMBL/GenBank/DDBJ databases">
        <authorList>
            <person name="Moran M.A."/>
            <person name="Kjelleberg S."/>
            <person name="Egan S."/>
            <person name="Saunders N."/>
            <person name="Thomas T."/>
            <person name="Ferriera S."/>
            <person name="Johnson J."/>
            <person name="Kravitz S."/>
            <person name="Halpern A."/>
            <person name="Remington K."/>
            <person name="Beeson K."/>
            <person name="Tran B."/>
            <person name="Rogers Y.-H."/>
            <person name="Friedman R."/>
            <person name="Venter J.C."/>
        </authorList>
    </citation>
    <scope>NUCLEOTIDE SEQUENCE [LARGE SCALE GENOMIC DNA]</scope>
    <source>
        <strain evidence="1 2">D2</strain>
    </source>
</reference>
<organism evidence="1 2">
    <name type="scientific">Pseudoalteromonas tunicata D2</name>
    <dbReference type="NCBI Taxonomy" id="87626"/>
    <lineage>
        <taxon>Bacteria</taxon>
        <taxon>Pseudomonadati</taxon>
        <taxon>Pseudomonadota</taxon>
        <taxon>Gammaproteobacteria</taxon>
        <taxon>Alteromonadales</taxon>
        <taxon>Pseudoalteromonadaceae</taxon>
        <taxon>Pseudoalteromonas</taxon>
    </lineage>
</organism>
<gene>
    <name evidence="1" type="ORF">PTD2_16286</name>
</gene>
<dbReference type="Proteomes" id="UP000006201">
    <property type="component" value="Unassembled WGS sequence"/>
</dbReference>